<accession>A0A6G0XCK2</accession>
<keyword evidence="3" id="KW-1185">Reference proteome</keyword>
<gene>
    <name evidence="2" type="ORF">Ae201684_006212</name>
</gene>
<proteinExistence type="predicted"/>
<comment type="caution">
    <text evidence="2">The sequence shown here is derived from an EMBL/GenBank/DDBJ whole genome shotgun (WGS) entry which is preliminary data.</text>
</comment>
<evidence type="ECO:0000313" key="3">
    <source>
        <dbReference type="Proteomes" id="UP000481153"/>
    </source>
</evidence>
<reference evidence="2 3" key="1">
    <citation type="submission" date="2019-07" db="EMBL/GenBank/DDBJ databases">
        <title>Genomics analysis of Aphanomyces spp. identifies a new class of oomycete effector associated with host adaptation.</title>
        <authorList>
            <person name="Gaulin E."/>
        </authorList>
    </citation>
    <scope>NUCLEOTIDE SEQUENCE [LARGE SCALE GENOMIC DNA]</scope>
    <source>
        <strain evidence="2 3">ATCC 201684</strain>
    </source>
</reference>
<name>A0A6G0XCK2_9STRA</name>
<feature type="signal peptide" evidence="1">
    <location>
        <begin position="1"/>
        <end position="17"/>
    </location>
</feature>
<evidence type="ECO:0000256" key="1">
    <source>
        <dbReference type="SAM" id="SignalP"/>
    </source>
</evidence>
<protein>
    <submittedName>
        <fullName evidence="2">Uncharacterized protein</fullName>
    </submittedName>
</protein>
<evidence type="ECO:0000313" key="2">
    <source>
        <dbReference type="EMBL" id="KAF0737816.1"/>
    </source>
</evidence>
<dbReference type="Proteomes" id="UP000481153">
    <property type="component" value="Unassembled WGS sequence"/>
</dbReference>
<dbReference type="EMBL" id="VJMJ01000080">
    <property type="protein sequence ID" value="KAF0737816.1"/>
    <property type="molecule type" value="Genomic_DNA"/>
</dbReference>
<feature type="chain" id="PRO_5026125260" evidence="1">
    <location>
        <begin position="18"/>
        <end position="316"/>
    </location>
</feature>
<keyword evidence="1" id="KW-0732">Signal</keyword>
<dbReference type="AlphaFoldDB" id="A0A6G0XCK2"/>
<dbReference type="VEuPathDB" id="FungiDB:AeMF1_001324"/>
<organism evidence="2 3">
    <name type="scientific">Aphanomyces euteiches</name>
    <dbReference type="NCBI Taxonomy" id="100861"/>
    <lineage>
        <taxon>Eukaryota</taxon>
        <taxon>Sar</taxon>
        <taxon>Stramenopiles</taxon>
        <taxon>Oomycota</taxon>
        <taxon>Saprolegniomycetes</taxon>
        <taxon>Saprolegniales</taxon>
        <taxon>Verrucalvaceae</taxon>
        <taxon>Aphanomyces</taxon>
    </lineage>
</organism>
<sequence length="316" mass="32675">MKSIFVVLSVMTAMAVSENATVRTCTQADVSSVNAAWTVDLGAKCLSKLGLTLATLPTATSTVLAKADKDDDCLSAMETQDNIIDKIVDASGDCQLASSLSLYDTTFHDEKGYISGWAAALKGLSGIDVTKVDTTLLKATISEDLPDCTQDDFNLVDAAWATDAGASCLQALGVTVGDFSKGTVSADKLATADSNDDCATVLDNQGQVVDYIVDAMGDCKVTENVTLYALSLLKFSDWVNVIKTLQSIDVGAPTSAPPAFQPSRAVGASAGNGSVAAVSNTTNATTPTTTSPKSKATTLFASGLCVSLALVATWMY</sequence>